<proteinExistence type="predicted"/>
<organism evidence="2">
    <name type="scientific">viral metagenome</name>
    <dbReference type="NCBI Taxonomy" id="1070528"/>
    <lineage>
        <taxon>unclassified sequences</taxon>
        <taxon>metagenomes</taxon>
        <taxon>organismal metagenomes</taxon>
    </lineage>
</organism>
<evidence type="ECO:0000313" key="2">
    <source>
        <dbReference type="EMBL" id="QHT26259.1"/>
    </source>
</evidence>
<dbReference type="PANTHER" id="PTHR37844:SF2">
    <property type="entry name" value="SER_THR PROTEIN PHOSPHATASE SUPERFAMILY (AFU_ORTHOLOGUE AFUA_1G14840)"/>
    <property type="match status" value="1"/>
</dbReference>
<dbReference type="Pfam" id="PF00149">
    <property type="entry name" value="Metallophos"/>
    <property type="match status" value="1"/>
</dbReference>
<name>A0A6C0EDC3_9ZZZZ</name>
<dbReference type="InterPro" id="IPR004843">
    <property type="entry name" value="Calcineurin-like_PHP"/>
</dbReference>
<reference evidence="2" key="1">
    <citation type="journal article" date="2020" name="Nature">
        <title>Giant virus diversity and host interactions through global metagenomics.</title>
        <authorList>
            <person name="Schulz F."/>
            <person name="Roux S."/>
            <person name="Paez-Espino D."/>
            <person name="Jungbluth S."/>
            <person name="Walsh D.A."/>
            <person name="Denef V.J."/>
            <person name="McMahon K.D."/>
            <person name="Konstantinidis K.T."/>
            <person name="Eloe-Fadrosh E.A."/>
            <person name="Kyrpides N.C."/>
            <person name="Woyke T."/>
        </authorList>
    </citation>
    <scope>NUCLEOTIDE SEQUENCE</scope>
    <source>
        <strain evidence="2">GVMAG-M-3300023179-27</strain>
    </source>
</reference>
<dbReference type="GO" id="GO:0016787">
    <property type="term" value="F:hydrolase activity"/>
    <property type="evidence" value="ECO:0007669"/>
    <property type="project" value="InterPro"/>
</dbReference>
<dbReference type="SUPFAM" id="SSF56300">
    <property type="entry name" value="Metallo-dependent phosphatases"/>
    <property type="match status" value="1"/>
</dbReference>
<sequence>MSIIYRDLKFPLNVLSDIHLEYLPKISTFKELLENKNIKMPEDTNDKTLILAGDIGKPNSTQYWNFIDSCSDLYNDVIVVTGNHEYYADSCVKMDSINDIIRETRKKYANVHFLLNESVTFNNIHVVGGTLWTNIPTEVKDEIRIVMNDYRYINNNKATLLTPDDVIELHKESLEFIKNEIAKNKETLIVTHHLPSIKLIHEQYKSAWHNVAFYTNLESTIMPNVKYWICGHTHKKMKEMLTDTCLGIVNPVGYKGENKEIVIEEVYTNYIEPKKEIIKEVKEEYEFY</sequence>
<feature type="domain" description="Calcineurin-like phosphoesterase" evidence="1">
    <location>
        <begin position="12"/>
        <end position="235"/>
    </location>
</feature>
<accession>A0A6C0EDC3</accession>
<evidence type="ECO:0000259" key="1">
    <source>
        <dbReference type="Pfam" id="PF00149"/>
    </source>
</evidence>
<dbReference type="InterPro" id="IPR029052">
    <property type="entry name" value="Metallo-depent_PP-like"/>
</dbReference>
<dbReference type="PANTHER" id="PTHR37844">
    <property type="entry name" value="SER/THR PROTEIN PHOSPHATASE SUPERFAMILY (AFU_ORTHOLOGUE AFUA_1G14840)"/>
    <property type="match status" value="1"/>
</dbReference>
<dbReference type="AlphaFoldDB" id="A0A6C0EDC3"/>
<protein>
    <recommendedName>
        <fullName evidence="1">Calcineurin-like phosphoesterase domain-containing protein</fullName>
    </recommendedName>
</protein>
<dbReference type="Gene3D" id="3.60.21.10">
    <property type="match status" value="1"/>
</dbReference>
<dbReference type="EMBL" id="MN739782">
    <property type="protein sequence ID" value="QHT26259.1"/>
    <property type="molecule type" value="Genomic_DNA"/>
</dbReference>